<evidence type="ECO:0000256" key="1">
    <source>
        <dbReference type="SAM" id="MobiDB-lite"/>
    </source>
</evidence>
<dbReference type="EMBL" id="RCMK01000416">
    <property type="protein sequence ID" value="KAG2929994.1"/>
    <property type="molecule type" value="Genomic_DNA"/>
</dbReference>
<proteinExistence type="predicted"/>
<dbReference type="AlphaFoldDB" id="A0A8T1FWQ4"/>
<dbReference type="EMBL" id="RCMI01000388">
    <property type="protein sequence ID" value="KAG2913622.1"/>
    <property type="molecule type" value="Genomic_DNA"/>
</dbReference>
<evidence type="ECO:0000313" key="7">
    <source>
        <dbReference type="Proteomes" id="UP000697107"/>
    </source>
</evidence>
<sequence>MATTASGPAAKRSQENGAAGTTVKVTLSPFEGEFES</sequence>
<dbReference type="Proteomes" id="UP000774804">
    <property type="component" value="Unassembled WGS sequence"/>
</dbReference>
<dbReference type="Proteomes" id="UP000736787">
    <property type="component" value="Unassembled WGS sequence"/>
</dbReference>
<accession>A0A8T1FWQ4</accession>
<evidence type="ECO:0000313" key="4">
    <source>
        <dbReference type="EMBL" id="KAG2929994.1"/>
    </source>
</evidence>
<dbReference type="EMBL" id="RCMV01000471">
    <property type="protein sequence ID" value="KAG3216644.1"/>
    <property type="molecule type" value="Genomic_DNA"/>
</dbReference>
<dbReference type="EMBL" id="RCMG01000470">
    <property type="protein sequence ID" value="KAG2853645.1"/>
    <property type="molecule type" value="Genomic_DNA"/>
</dbReference>
<reference evidence="5" key="1">
    <citation type="submission" date="2018-10" db="EMBL/GenBank/DDBJ databases">
        <title>Effector identification in a new, highly contiguous assembly of the strawberry crown rot pathogen Phytophthora cactorum.</title>
        <authorList>
            <person name="Armitage A.D."/>
            <person name="Nellist C.F."/>
            <person name="Bates H."/>
            <person name="Vickerstaff R.J."/>
            <person name="Harrison R.J."/>
        </authorList>
    </citation>
    <scope>NUCLEOTIDE SEQUENCE</scope>
    <source>
        <strain evidence="2">15-7</strain>
        <strain evidence="3">4032</strain>
        <strain evidence="4">4040</strain>
        <strain evidence="5">P415</strain>
        <strain evidence="6">P421</strain>
    </source>
</reference>
<comment type="caution">
    <text evidence="5">The sequence shown here is derived from an EMBL/GenBank/DDBJ whole genome shotgun (WGS) entry which is preliminary data.</text>
</comment>
<dbReference type="Proteomes" id="UP000735874">
    <property type="component" value="Unassembled WGS sequence"/>
</dbReference>
<evidence type="ECO:0000313" key="5">
    <source>
        <dbReference type="EMBL" id="KAG2976233.1"/>
    </source>
</evidence>
<gene>
    <name evidence="2" type="ORF">PC113_g13981</name>
    <name evidence="3" type="ORF">PC115_g11959</name>
    <name evidence="4" type="ORF">PC117_g13842</name>
    <name evidence="5" type="ORF">PC118_g13525</name>
    <name evidence="6" type="ORF">PC129_g12516</name>
</gene>
<dbReference type="Proteomes" id="UP000697107">
    <property type="component" value="Unassembled WGS sequence"/>
</dbReference>
<dbReference type="EMBL" id="RCML01000468">
    <property type="protein sequence ID" value="KAG2976233.1"/>
    <property type="molecule type" value="Genomic_DNA"/>
</dbReference>
<organism evidence="5 7">
    <name type="scientific">Phytophthora cactorum</name>
    <dbReference type="NCBI Taxonomy" id="29920"/>
    <lineage>
        <taxon>Eukaryota</taxon>
        <taxon>Sar</taxon>
        <taxon>Stramenopiles</taxon>
        <taxon>Oomycota</taxon>
        <taxon>Peronosporomycetes</taxon>
        <taxon>Peronosporales</taxon>
        <taxon>Peronosporaceae</taxon>
        <taxon>Phytophthora</taxon>
    </lineage>
</organism>
<evidence type="ECO:0000313" key="6">
    <source>
        <dbReference type="EMBL" id="KAG3216644.1"/>
    </source>
</evidence>
<protein>
    <submittedName>
        <fullName evidence="5">Uncharacterized protein</fullName>
    </submittedName>
</protein>
<evidence type="ECO:0000313" key="2">
    <source>
        <dbReference type="EMBL" id="KAG2853645.1"/>
    </source>
</evidence>
<dbReference type="Proteomes" id="UP000760860">
    <property type="component" value="Unassembled WGS sequence"/>
</dbReference>
<feature type="region of interest" description="Disordered" evidence="1">
    <location>
        <begin position="1"/>
        <end position="36"/>
    </location>
</feature>
<evidence type="ECO:0000313" key="3">
    <source>
        <dbReference type="EMBL" id="KAG2913622.1"/>
    </source>
</evidence>
<name>A0A8T1FWQ4_9STRA</name>